<dbReference type="EMBL" id="WTPW01002199">
    <property type="protein sequence ID" value="KAF0392137.1"/>
    <property type="molecule type" value="Genomic_DNA"/>
</dbReference>
<protein>
    <submittedName>
        <fullName evidence="2">Uncharacterized protein</fullName>
    </submittedName>
</protein>
<evidence type="ECO:0000256" key="1">
    <source>
        <dbReference type="SAM" id="MobiDB-lite"/>
    </source>
</evidence>
<comment type="caution">
    <text evidence="2">The sequence shown here is derived from an EMBL/GenBank/DDBJ whole genome shotgun (WGS) entry which is preliminary data.</text>
</comment>
<dbReference type="AlphaFoldDB" id="A0A8H3X1I2"/>
<accession>A0A8H3X1I2</accession>
<dbReference type="Proteomes" id="UP000439903">
    <property type="component" value="Unassembled WGS sequence"/>
</dbReference>
<name>A0A8H3X1I2_GIGMA</name>
<gene>
    <name evidence="2" type="ORF">F8M41_010589</name>
</gene>
<organism evidence="2 3">
    <name type="scientific">Gigaspora margarita</name>
    <dbReference type="NCBI Taxonomy" id="4874"/>
    <lineage>
        <taxon>Eukaryota</taxon>
        <taxon>Fungi</taxon>
        <taxon>Fungi incertae sedis</taxon>
        <taxon>Mucoromycota</taxon>
        <taxon>Glomeromycotina</taxon>
        <taxon>Glomeromycetes</taxon>
        <taxon>Diversisporales</taxon>
        <taxon>Gigasporaceae</taxon>
        <taxon>Gigaspora</taxon>
    </lineage>
</organism>
<reference evidence="2 3" key="1">
    <citation type="journal article" date="2019" name="Environ. Microbiol.">
        <title>At the nexus of three kingdoms: the genome of the mycorrhizal fungus Gigaspora margarita provides insights into plant, endobacterial and fungal interactions.</title>
        <authorList>
            <person name="Venice F."/>
            <person name="Ghignone S."/>
            <person name="Salvioli di Fossalunga A."/>
            <person name="Amselem J."/>
            <person name="Novero M."/>
            <person name="Xianan X."/>
            <person name="Sedzielewska Toro K."/>
            <person name="Morin E."/>
            <person name="Lipzen A."/>
            <person name="Grigoriev I.V."/>
            <person name="Henrissat B."/>
            <person name="Martin F.M."/>
            <person name="Bonfante P."/>
        </authorList>
    </citation>
    <scope>NUCLEOTIDE SEQUENCE [LARGE SCALE GENOMIC DNA]</scope>
    <source>
        <strain evidence="2 3">BEG34</strain>
    </source>
</reference>
<keyword evidence="3" id="KW-1185">Reference proteome</keyword>
<sequence>MGKPGGYPQGGQEPYYGERRAPLPANQHFSDRSYEDYGQPQQAWSSVTSEASVDATISCMASMKIGDDRSALVISQGLYTPQ</sequence>
<evidence type="ECO:0000313" key="2">
    <source>
        <dbReference type="EMBL" id="KAF0392137.1"/>
    </source>
</evidence>
<feature type="region of interest" description="Disordered" evidence="1">
    <location>
        <begin position="1"/>
        <end position="38"/>
    </location>
</feature>
<proteinExistence type="predicted"/>
<evidence type="ECO:0000313" key="3">
    <source>
        <dbReference type="Proteomes" id="UP000439903"/>
    </source>
</evidence>